<protein>
    <submittedName>
        <fullName evidence="1">Uncharacterized protein</fullName>
    </submittedName>
</protein>
<name>A0A9W9DP43_9AGAR</name>
<dbReference type="Proteomes" id="UP001150238">
    <property type="component" value="Unassembled WGS sequence"/>
</dbReference>
<reference evidence="1" key="1">
    <citation type="submission" date="2022-08" db="EMBL/GenBank/DDBJ databases">
        <authorList>
            <consortium name="DOE Joint Genome Institute"/>
            <person name="Min B."/>
            <person name="Riley R."/>
            <person name="Sierra-Patev S."/>
            <person name="Naranjo-Ortiz M."/>
            <person name="Looney B."/>
            <person name="Konkel Z."/>
            <person name="Slot J.C."/>
            <person name="Sakamoto Y."/>
            <person name="Steenwyk J.L."/>
            <person name="Rokas A."/>
            <person name="Carro J."/>
            <person name="Camarero S."/>
            <person name="Ferreira P."/>
            <person name="Molpeceres G."/>
            <person name="Ruiz-Duenas F.J."/>
            <person name="Serrano A."/>
            <person name="Henrissat B."/>
            <person name="Drula E."/>
            <person name="Hughes K.W."/>
            <person name="Mata J.L."/>
            <person name="Ishikawa N.K."/>
            <person name="Vargas-Isla R."/>
            <person name="Ushijima S."/>
            <person name="Smith C.A."/>
            <person name="Ahrendt S."/>
            <person name="Andreopoulos W."/>
            <person name="He G."/>
            <person name="Labutti K."/>
            <person name="Lipzen A."/>
            <person name="Ng V."/>
            <person name="Sandor L."/>
            <person name="Barry K."/>
            <person name="Martinez A.T."/>
            <person name="Xiao Y."/>
            <person name="Gibbons J.G."/>
            <person name="Terashima K."/>
            <person name="Hibbett D.S."/>
            <person name="Grigoriev I.V."/>
        </authorList>
    </citation>
    <scope>NUCLEOTIDE SEQUENCE</scope>
    <source>
        <strain evidence="1">Sp2 HRB7682 ss15</strain>
    </source>
</reference>
<proteinExistence type="predicted"/>
<organism evidence="1 2">
    <name type="scientific">Lentinula lateritia</name>
    <dbReference type="NCBI Taxonomy" id="40482"/>
    <lineage>
        <taxon>Eukaryota</taxon>
        <taxon>Fungi</taxon>
        <taxon>Dikarya</taxon>
        <taxon>Basidiomycota</taxon>
        <taxon>Agaricomycotina</taxon>
        <taxon>Agaricomycetes</taxon>
        <taxon>Agaricomycetidae</taxon>
        <taxon>Agaricales</taxon>
        <taxon>Marasmiineae</taxon>
        <taxon>Omphalotaceae</taxon>
        <taxon>Lentinula</taxon>
    </lineage>
</organism>
<dbReference type="AlphaFoldDB" id="A0A9W9DP43"/>
<accession>A0A9W9DP43</accession>
<reference evidence="1" key="2">
    <citation type="journal article" date="2023" name="Proc. Natl. Acad. Sci. U.S.A.">
        <title>A global phylogenomic analysis of the shiitake genus Lentinula.</title>
        <authorList>
            <person name="Sierra-Patev S."/>
            <person name="Min B."/>
            <person name="Naranjo-Ortiz M."/>
            <person name="Looney B."/>
            <person name="Konkel Z."/>
            <person name="Slot J.C."/>
            <person name="Sakamoto Y."/>
            <person name="Steenwyk J.L."/>
            <person name="Rokas A."/>
            <person name="Carro J."/>
            <person name="Camarero S."/>
            <person name="Ferreira P."/>
            <person name="Molpeceres G."/>
            <person name="Ruiz-Duenas F.J."/>
            <person name="Serrano A."/>
            <person name="Henrissat B."/>
            <person name="Drula E."/>
            <person name="Hughes K.W."/>
            <person name="Mata J.L."/>
            <person name="Ishikawa N.K."/>
            <person name="Vargas-Isla R."/>
            <person name="Ushijima S."/>
            <person name="Smith C.A."/>
            <person name="Donoghue J."/>
            <person name="Ahrendt S."/>
            <person name="Andreopoulos W."/>
            <person name="He G."/>
            <person name="LaButti K."/>
            <person name="Lipzen A."/>
            <person name="Ng V."/>
            <person name="Riley R."/>
            <person name="Sandor L."/>
            <person name="Barry K."/>
            <person name="Martinez A.T."/>
            <person name="Xiao Y."/>
            <person name="Gibbons J.G."/>
            <person name="Terashima K."/>
            <person name="Grigoriev I.V."/>
            <person name="Hibbett D."/>
        </authorList>
    </citation>
    <scope>NUCLEOTIDE SEQUENCE</scope>
    <source>
        <strain evidence="1">Sp2 HRB7682 ss15</strain>
    </source>
</reference>
<evidence type="ECO:0000313" key="1">
    <source>
        <dbReference type="EMBL" id="KAJ4478817.1"/>
    </source>
</evidence>
<comment type="caution">
    <text evidence="1">The sequence shown here is derived from an EMBL/GenBank/DDBJ whole genome shotgun (WGS) entry which is preliminary data.</text>
</comment>
<dbReference type="EMBL" id="JANVFS010000017">
    <property type="protein sequence ID" value="KAJ4478817.1"/>
    <property type="molecule type" value="Genomic_DNA"/>
</dbReference>
<sequence length="220" mass="25047">MTATNNTTPISIWNDFNSTHSTQVLGKRAPITLYLPGCTSVLSRNSHNPTALKKSSPFHFSPQGGLYLTNRLENAQAMIRLDPTKCSSVNIDGRISKFMIATYEFDDAGLRIMDLDNWHWYQHHDNIQPSLPVWWDNQSLHIIPYKGPNSQNAEIYQRYLSSHIVIGTLAPATHYGPGLTDLFTLWVFKTAYDPDHTGELRMVNPIDPISKLKYKGRYIQ</sequence>
<gene>
    <name evidence="1" type="ORF">C8J55DRAFT_83325</name>
</gene>
<evidence type="ECO:0000313" key="2">
    <source>
        <dbReference type="Proteomes" id="UP001150238"/>
    </source>
</evidence>